<dbReference type="PANTHER" id="PTHR48112">
    <property type="entry name" value="HIGH MOBILITY GROUP PROTEIN DSP1"/>
    <property type="match status" value="1"/>
</dbReference>
<keyword evidence="4" id="KW-0539">Nucleus</keyword>
<dbReference type="GO" id="GO:0046983">
    <property type="term" value="F:protein dimerization activity"/>
    <property type="evidence" value="ECO:0007669"/>
    <property type="project" value="InterPro"/>
</dbReference>
<reference evidence="6" key="1">
    <citation type="submission" date="2020-04" db="EMBL/GenBank/DDBJ databases">
        <authorList>
            <person name="Alioto T."/>
            <person name="Alioto T."/>
            <person name="Gomez Garrido J."/>
        </authorList>
    </citation>
    <scope>NUCLEOTIDE SEQUENCE</scope>
    <source>
        <strain evidence="6">A484AB</strain>
    </source>
</reference>
<evidence type="ECO:0000313" key="6">
    <source>
        <dbReference type="EMBL" id="CAB4008654.1"/>
    </source>
</evidence>
<dbReference type="Pfam" id="PF00505">
    <property type="entry name" value="HMG_box"/>
    <property type="match status" value="1"/>
</dbReference>
<sequence>MWFEDELDEKELFDGNDEPFSSVSEQDIAGCYENLRNVVPKSEETTDAILTEAVEYIKNLEETLDGFSRDENVEVTNEEESDKSTVLKSCEDVLEILPQFSWNEIDEASYEIQKILDNLSVPEEASMDGCCGELPITELQNEIQEKPTKRKRKYQKSCRKQKISRKQKKSSEVNTNQSQYDDTKSNEAPQCCRDDNSNSQRSDCESVSVLEDNIRSNSSSRSNSQGSRCVTPIYPKPTPGVILSPSVTGFIPLQTIGKPLILPKPPYQDDCFSPTSLRSPLTSPQLVPTLRMVPTACPVTVSEAPPILPQFFQDITKSTRSQWLGSIIKVPARRYSTRTRNKERIQDKCAVEKGPQKKTIPNGYMLYCKDKRNSVFKENPKLQSKPGDITKLLSENWNQLSEEERRPYVEEAMKLRNDENKWINQTP</sequence>
<organism evidence="6 7">
    <name type="scientific">Paramuricea clavata</name>
    <name type="common">Red gorgonian</name>
    <name type="synonym">Violescent sea-whip</name>
    <dbReference type="NCBI Taxonomy" id="317549"/>
    <lineage>
        <taxon>Eukaryota</taxon>
        <taxon>Metazoa</taxon>
        <taxon>Cnidaria</taxon>
        <taxon>Anthozoa</taxon>
        <taxon>Octocorallia</taxon>
        <taxon>Malacalcyonacea</taxon>
        <taxon>Plexauridae</taxon>
        <taxon>Paramuricea</taxon>
    </lineage>
</organism>
<evidence type="ECO:0000256" key="1">
    <source>
        <dbReference type="ARBA" id="ARBA00004123"/>
    </source>
</evidence>
<dbReference type="SMART" id="SM00398">
    <property type="entry name" value="HMG"/>
    <property type="match status" value="1"/>
</dbReference>
<keyword evidence="3" id="KW-0238">DNA-binding</keyword>
<accession>A0A6S7HSV5</accession>
<name>A0A6S7HSV5_PARCT</name>
<evidence type="ECO:0000256" key="5">
    <source>
        <dbReference type="SAM" id="MobiDB-lite"/>
    </source>
</evidence>
<evidence type="ECO:0000256" key="3">
    <source>
        <dbReference type="ARBA" id="ARBA00023125"/>
    </source>
</evidence>
<dbReference type="InterPro" id="IPR036910">
    <property type="entry name" value="HMG_box_dom_sf"/>
</dbReference>
<dbReference type="PANTHER" id="PTHR48112:SF32">
    <property type="entry name" value="HIGH MOBILITY GROUP PROTEIN B3"/>
    <property type="match status" value="1"/>
</dbReference>
<dbReference type="InterPro" id="IPR036638">
    <property type="entry name" value="HLH_DNA-bd_sf"/>
</dbReference>
<dbReference type="GO" id="GO:0003677">
    <property type="term" value="F:DNA binding"/>
    <property type="evidence" value="ECO:0007669"/>
    <property type="project" value="UniProtKB-UniRule"/>
</dbReference>
<comment type="caution">
    <text evidence="6">The sequence shown here is derived from an EMBL/GenBank/DDBJ whole genome shotgun (WGS) entry which is preliminary data.</text>
</comment>
<dbReference type="OrthoDB" id="1919336at2759"/>
<proteinExistence type="inferred from homology"/>
<protein>
    <submittedName>
        <fullName evidence="6">Nucleosome binding (Nhp6a)</fullName>
    </submittedName>
</protein>
<dbReference type="InterPro" id="IPR009071">
    <property type="entry name" value="HMG_box_dom"/>
</dbReference>
<comment type="similarity">
    <text evidence="2">Belongs to the HMGB family.</text>
</comment>
<keyword evidence="7" id="KW-1185">Reference proteome</keyword>
<evidence type="ECO:0000256" key="2">
    <source>
        <dbReference type="ARBA" id="ARBA00008774"/>
    </source>
</evidence>
<evidence type="ECO:0000313" key="7">
    <source>
        <dbReference type="Proteomes" id="UP001152795"/>
    </source>
</evidence>
<dbReference type="InterPro" id="IPR050342">
    <property type="entry name" value="HMGB"/>
</dbReference>
<dbReference type="SUPFAM" id="SSF47095">
    <property type="entry name" value="HMG-box"/>
    <property type="match status" value="1"/>
</dbReference>
<gene>
    <name evidence="6" type="ORF">PACLA_8A034962</name>
</gene>
<dbReference type="EMBL" id="CACRXK020006190">
    <property type="protein sequence ID" value="CAB4008654.1"/>
    <property type="molecule type" value="Genomic_DNA"/>
</dbReference>
<comment type="subcellular location">
    <subcellularLocation>
        <location evidence="1">Nucleus</location>
    </subcellularLocation>
</comment>
<dbReference type="Gene3D" id="1.10.30.10">
    <property type="entry name" value="High mobility group box domain"/>
    <property type="match status" value="1"/>
</dbReference>
<evidence type="ECO:0000256" key="4">
    <source>
        <dbReference type="ARBA" id="ARBA00023242"/>
    </source>
</evidence>
<dbReference type="GO" id="GO:0005634">
    <property type="term" value="C:nucleus"/>
    <property type="evidence" value="ECO:0007669"/>
    <property type="project" value="UniProtKB-SubCell"/>
</dbReference>
<dbReference type="SUPFAM" id="SSF47459">
    <property type="entry name" value="HLH, helix-loop-helix DNA-binding domain"/>
    <property type="match status" value="1"/>
</dbReference>
<feature type="compositionally biased region" description="Basic residues" evidence="5">
    <location>
        <begin position="148"/>
        <end position="168"/>
    </location>
</feature>
<dbReference type="Proteomes" id="UP001152795">
    <property type="component" value="Unassembled WGS sequence"/>
</dbReference>
<dbReference type="AlphaFoldDB" id="A0A6S7HSV5"/>
<feature type="region of interest" description="Disordered" evidence="5">
    <location>
        <begin position="142"/>
        <end position="231"/>
    </location>
</feature>
<dbReference type="PROSITE" id="PS50118">
    <property type="entry name" value="HMG_BOX_2"/>
    <property type="match status" value="1"/>
</dbReference>
<feature type="compositionally biased region" description="Low complexity" evidence="5">
    <location>
        <begin position="215"/>
        <end position="228"/>
    </location>
</feature>
<dbReference type="CDD" id="cd00084">
    <property type="entry name" value="HMG-box_SF"/>
    <property type="match status" value="1"/>
</dbReference>